<evidence type="ECO:0000313" key="1">
    <source>
        <dbReference type="EMBL" id="MBO8481317.1"/>
    </source>
</evidence>
<proteinExistence type="predicted"/>
<name>A0A9D9IZ50_9BACT</name>
<gene>
    <name evidence="1" type="ORF">IAC87_02080</name>
</gene>
<dbReference type="EMBL" id="JADILY010000043">
    <property type="protein sequence ID" value="MBO8481317.1"/>
    <property type="molecule type" value="Genomic_DNA"/>
</dbReference>
<evidence type="ECO:0000313" key="2">
    <source>
        <dbReference type="Proteomes" id="UP000823772"/>
    </source>
</evidence>
<reference evidence="1" key="1">
    <citation type="submission" date="2020-10" db="EMBL/GenBank/DDBJ databases">
        <authorList>
            <person name="Gilroy R."/>
        </authorList>
    </citation>
    <scope>NUCLEOTIDE SEQUENCE</scope>
    <source>
        <strain evidence="1">B3-2255</strain>
    </source>
</reference>
<accession>A0A9D9IZ50</accession>
<organism evidence="1 2">
    <name type="scientific">Candidatus Merdivivens faecigallinarum</name>
    <dbReference type="NCBI Taxonomy" id="2840871"/>
    <lineage>
        <taxon>Bacteria</taxon>
        <taxon>Pseudomonadati</taxon>
        <taxon>Bacteroidota</taxon>
        <taxon>Bacteroidia</taxon>
        <taxon>Bacteroidales</taxon>
        <taxon>Muribaculaceae</taxon>
        <taxon>Muribaculaceae incertae sedis</taxon>
        <taxon>Candidatus Merdivivens</taxon>
    </lineage>
</organism>
<comment type="caution">
    <text evidence="1">The sequence shown here is derived from an EMBL/GenBank/DDBJ whole genome shotgun (WGS) entry which is preliminary data.</text>
</comment>
<dbReference type="Proteomes" id="UP000823772">
    <property type="component" value="Unassembled WGS sequence"/>
</dbReference>
<dbReference type="AlphaFoldDB" id="A0A9D9IZ50"/>
<protein>
    <submittedName>
        <fullName evidence="1">Uncharacterized protein</fullName>
    </submittedName>
</protein>
<reference evidence="1" key="2">
    <citation type="journal article" date="2021" name="PeerJ">
        <title>Extensive microbial diversity within the chicken gut microbiome revealed by metagenomics and culture.</title>
        <authorList>
            <person name="Gilroy R."/>
            <person name="Ravi A."/>
            <person name="Getino M."/>
            <person name="Pursley I."/>
            <person name="Horton D.L."/>
            <person name="Alikhan N.F."/>
            <person name="Baker D."/>
            <person name="Gharbi K."/>
            <person name="Hall N."/>
            <person name="Watson M."/>
            <person name="Adriaenssens E.M."/>
            <person name="Foster-Nyarko E."/>
            <person name="Jarju S."/>
            <person name="Secka A."/>
            <person name="Antonio M."/>
            <person name="Oren A."/>
            <person name="Chaudhuri R.R."/>
            <person name="La Ragione R."/>
            <person name="Hildebrand F."/>
            <person name="Pallen M.J."/>
        </authorList>
    </citation>
    <scope>NUCLEOTIDE SEQUENCE</scope>
    <source>
        <strain evidence="1">B3-2255</strain>
    </source>
</reference>
<sequence>MTLIDDIVESRSVSVVGLEKNTGKTECLNYIIRNLPAGRVKVAVTSIGVDGETTDSVTGTSKPEIFLREGMLFSTSEKHYLQRRILSELLDVSDESTALGRVVTARALDYGNLLLSGPSTGKGLGRWIRKMETLGAGLTLIDGAISRLSSASPAISEAMVLSTGAALSANIAELVRKTAHTVGLIMAEKYSGPGYERMSGLEGGGIWNICTDGSIRQVPSGMSALSLASVKDNLARGFAGIYVSGALTDRLVDRIIADGAGDGFEIVARDFTKVFVSPSCVARMERAGIMLKMLMTSRLLAVCVNPVSPNGIILDSSRLCGVLEEKLPVPVYDLFRLDS</sequence>